<keyword evidence="10" id="KW-1185">Reference proteome</keyword>
<evidence type="ECO:0000256" key="1">
    <source>
        <dbReference type="ARBA" id="ARBA00004496"/>
    </source>
</evidence>
<comment type="similarity">
    <text evidence="7">Belongs to the thioredoxin family. Plant H-type subfamily.</text>
</comment>
<evidence type="ECO:0000256" key="2">
    <source>
        <dbReference type="ARBA" id="ARBA00022448"/>
    </source>
</evidence>
<dbReference type="CDD" id="cd02947">
    <property type="entry name" value="TRX_family"/>
    <property type="match status" value="1"/>
</dbReference>
<proteinExistence type="inferred from homology"/>
<dbReference type="Gene3D" id="3.40.30.10">
    <property type="entry name" value="Glutaredoxin"/>
    <property type="match status" value="1"/>
</dbReference>
<accession>A0A5J9W1D8</accession>
<dbReference type="PROSITE" id="PS00194">
    <property type="entry name" value="THIOREDOXIN_1"/>
    <property type="match status" value="1"/>
</dbReference>
<keyword evidence="3" id="KW-0963">Cytoplasm</keyword>
<dbReference type="PRINTS" id="PR00421">
    <property type="entry name" value="THIOREDOXIN"/>
</dbReference>
<keyword evidence="6" id="KW-0676">Redox-active center</keyword>
<comment type="caution">
    <text evidence="9">The sequence shown here is derived from an EMBL/GenBank/DDBJ whole genome shotgun (WGS) entry which is preliminary data.</text>
</comment>
<dbReference type="PANTHER" id="PTHR10438:SF453">
    <property type="entry name" value="THIOREDOXIN H4-RELATED"/>
    <property type="match status" value="1"/>
</dbReference>
<name>A0A5J9W1D8_9POAL</name>
<dbReference type="Gramene" id="TVU41968">
    <property type="protein sequence ID" value="TVU41968"/>
    <property type="gene ID" value="EJB05_15532"/>
</dbReference>
<dbReference type="GO" id="GO:0005737">
    <property type="term" value="C:cytoplasm"/>
    <property type="evidence" value="ECO:0007669"/>
    <property type="project" value="UniProtKB-SubCell"/>
</dbReference>
<sequence>MAAEEGVVIACHTAEEFKSQMDKAKEAGKLLSAMNDENLFTRDSDVLRTSEHVVIILHPDDSALNSFVLQVIIDFTASWCGPCRFIAPVFAELAKKFVGAVFLKVDVDELKEVAAEYNVEAMPTFHYIKDGKTVDTVVGARKDELQAKVEKHVGAAAATASA</sequence>
<evidence type="ECO:0000313" key="9">
    <source>
        <dbReference type="EMBL" id="TVU41968.1"/>
    </source>
</evidence>
<evidence type="ECO:0000313" key="10">
    <source>
        <dbReference type="Proteomes" id="UP000324897"/>
    </source>
</evidence>
<organism evidence="9 10">
    <name type="scientific">Eragrostis curvula</name>
    <name type="common">weeping love grass</name>
    <dbReference type="NCBI Taxonomy" id="38414"/>
    <lineage>
        <taxon>Eukaryota</taxon>
        <taxon>Viridiplantae</taxon>
        <taxon>Streptophyta</taxon>
        <taxon>Embryophyta</taxon>
        <taxon>Tracheophyta</taxon>
        <taxon>Spermatophyta</taxon>
        <taxon>Magnoliopsida</taxon>
        <taxon>Liliopsida</taxon>
        <taxon>Poales</taxon>
        <taxon>Poaceae</taxon>
        <taxon>PACMAD clade</taxon>
        <taxon>Chloridoideae</taxon>
        <taxon>Eragrostideae</taxon>
        <taxon>Eragrostidinae</taxon>
        <taxon>Eragrostis</taxon>
    </lineage>
</organism>
<dbReference type="OrthoDB" id="10263751at2759"/>
<dbReference type="PROSITE" id="PS51352">
    <property type="entry name" value="THIOREDOXIN_2"/>
    <property type="match status" value="1"/>
</dbReference>
<dbReference type="InterPro" id="IPR013766">
    <property type="entry name" value="Thioredoxin_domain"/>
</dbReference>
<dbReference type="InterPro" id="IPR050620">
    <property type="entry name" value="Thioredoxin_H-type-like"/>
</dbReference>
<dbReference type="PANTHER" id="PTHR10438">
    <property type="entry name" value="THIOREDOXIN"/>
    <property type="match status" value="1"/>
</dbReference>
<feature type="domain" description="Thioredoxin" evidence="8">
    <location>
        <begin position="28"/>
        <end position="154"/>
    </location>
</feature>
<dbReference type="InterPro" id="IPR017937">
    <property type="entry name" value="Thioredoxin_CS"/>
</dbReference>
<dbReference type="InterPro" id="IPR036249">
    <property type="entry name" value="Thioredoxin-like_sf"/>
</dbReference>
<comment type="subcellular location">
    <subcellularLocation>
        <location evidence="1">Cytoplasm</location>
    </subcellularLocation>
</comment>
<evidence type="ECO:0000256" key="5">
    <source>
        <dbReference type="ARBA" id="ARBA00023157"/>
    </source>
</evidence>
<keyword evidence="5" id="KW-1015">Disulfide bond</keyword>
<evidence type="ECO:0000256" key="3">
    <source>
        <dbReference type="ARBA" id="ARBA00022490"/>
    </source>
</evidence>
<keyword evidence="2" id="KW-0813">Transport</keyword>
<reference evidence="9 10" key="1">
    <citation type="journal article" date="2019" name="Sci. Rep.">
        <title>A high-quality genome of Eragrostis curvula grass provides insights into Poaceae evolution and supports new strategies to enhance forage quality.</title>
        <authorList>
            <person name="Carballo J."/>
            <person name="Santos B.A.C.M."/>
            <person name="Zappacosta D."/>
            <person name="Garbus I."/>
            <person name="Selva J.P."/>
            <person name="Gallo C.A."/>
            <person name="Diaz A."/>
            <person name="Albertini E."/>
            <person name="Caccamo M."/>
            <person name="Echenique V."/>
        </authorList>
    </citation>
    <scope>NUCLEOTIDE SEQUENCE [LARGE SCALE GENOMIC DNA]</scope>
    <source>
        <strain evidence="10">cv. Victoria</strain>
        <tissue evidence="9">Leaf</tissue>
    </source>
</reference>
<keyword evidence="4" id="KW-0249">Electron transport</keyword>
<evidence type="ECO:0000256" key="7">
    <source>
        <dbReference type="ARBA" id="ARBA00038353"/>
    </source>
</evidence>
<gene>
    <name evidence="9" type="ORF">EJB05_15532</name>
</gene>
<protein>
    <recommendedName>
        <fullName evidence="8">Thioredoxin domain-containing protein</fullName>
    </recommendedName>
</protein>
<evidence type="ECO:0000259" key="8">
    <source>
        <dbReference type="PROSITE" id="PS51352"/>
    </source>
</evidence>
<dbReference type="Proteomes" id="UP000324897">
    <property type="component" value="Chromosome 4"/>
</dbReference>
<dbReference type="SUPFAM" id="SSF52833">
    <property type="entry name" value="Thioredoxin-like"/>
    <property type="match status" value="1"/>
</dbReference>
<dbReference type="EMBL" id="RWGY01000007">
    <property type="protein sequence ID" value="TVU41968.1"/>
    <property type="molecule type" value="Genomic_DNA"/>
</dbReference>
<evidence type="ECO:0000256" key="4">
    <source>
        <dbReference type="ARBA" id="ARBA00022982"/>
    </source>
</evidence>
<dbReference type="Pfam" id="PF00085">
    <property type="entry name" value="Thioredoxin"/>
    <property type="match status" value="1"/>
</dbReference>
<dbReference type="AlphaFoldDB" id="A0A5J9W1D8"/>
<evidence type="ECO:0000256" key="6">
    <source>
        <dbReference type="ARBA" id="ARBA00023284"/>
    </source>
</evidence>
<dbReference type="FunFam" id="3.40.30.10:FF:000245">
    <property type="entry name" value="Thioredoxin"/>
    <property type="match status" value="1"/>
</dbReference>